<proteinExistence type="predicted"/>
<evidence type="ECO:0000256" key="1">
    <source>
        <dbReference type="SAM" id="SignalP"/>
    </source>
</evidence>
<protein>
    <submittedName>
        <fullName evidence="2">Uncharacterized protein</fullName>
    </submittedName>
</protein>
<accession>A0A2T1ABN4</accession>
<comment type="caution">
    <text evidence="2">The sequence shown here is derived from an EMBL/GenBank/DDBJ whole genome shotgun (WGS) entry which is preliminary data.</text>
</comment>
<dbReference type="AlphaFoldDB" id="A0A2T1ABN4"/>
<evidence type="ECO:0000313" key="2">
    <source>
        <dbReference type="EMBL" id="PRZ45984.1"/>
    </source>
</evidence>
<dbReference type="Proteomes" id="UP000237718">
    <property type="component" value="Unassembled WGS sequence"/>
</dbReference>
<organism evidence="2 3">
    <name type="scientific">Tritonibacter scottomollicae</name>
    <name type="common">Epibacterium scottomollicae</name>
    <dbReference type="NCBI Taxonomy" id="483013"/>
    <lineage>
        <taxon>Bacteria</taxon>
        <taxon>Pseudomonadati</taxon>
        <taxon>Pseudomonadota</taxon>
        <taxon>Alphaproteobacteria</taxon>
        <taxon>Rhodobacterales</taxon>
        <taxon>Paracoccaceae</taxon>
        <taxon>Tritonibacter</taxon>
    </lineage>
</organism>
<sequence length="181" mass="19711">MMKNIRCALLATAGVLVSSMGHAQGFVSVLQVMDDMIDTPYECADYDPLTDSCSGVSLMYSEEGIIYNAAWFALPDANGDPWVFEAFSEYEFLFGWGCPPSQGQGAGISYKSGGTPELGAQYAEQIEAQVAASFDPFAPCAGYYPAGPRQYVVEFRHRNGELADQASIRVQFFAEPKTVRP</sequence>
<evidence type="ECO:0000313" key="3">
    <source>
        <dbReference type="Proteomes" id="UP000237718"/>
    </source>
</evidence>
<dbReference type="EMBL" id="PVUF01000012">
    <property type="protein sequence ID" value="PRZ45984.1"/>
    <property type="molecule type" value="Genomic_DNA"/>
</dbReference>
<dbReference type="OrthoDB" id="7858779at2"/>
<keyword evidence="1" id="KW-0732">Signal</keyword>
<feature type="signal peptide" evidence="1">
    <location>
        <begin position="1"/>
        <end position="23"/>
    </location>
</feature>
<reference evidence="2 3" key="1">
    <citation type="submission" date="2018-03" db="EMBL/GenBank/DDBJ databases">
        <title>Genomic Encyclopedia of Archaeal and Bacterial Type Strains, Phase II (KMG-II): from individual species to whole genera.</title>
        <authorList>
            <person name="Goeker M."/>
        </authorList>
    </citation>
    <scope>NUCLEOTIDE SEQUENCE [LARGE SCALE GENOMIC DNA]</scope>
    <source>
        <strain evidence="2 3">DSM 25328</strain>
    </source>
</reference>
<feature type="chain" id="PRO_5015730723" evidence="1">
    <location>
        <begin position="24"/>
        <end position="181"/>
    </location>
</feature>
<name>A0A2T1ABN4_TRISK</name>
<gene>
    <name evidence="2" type="ORF">CLV89_11296</name>
</gene>
<dbReference type="RefSeq" id="WP_106164833.1">
    <property type="nucleotide sequence ID" value="NZ_PVUF01000012.1"/>
</dbReference>